<dbReference type="HOGENOM" id="CLU_3071936_0_0_1"/>
<organism evidence="1">
    <name type="scientific">Oryza glumipatula</name>
    <dbReference type="NCBI Taxonomy" id="40148"/>
    <lineage>
        <taxon>Eukaryota</taxon>
        <taxon>Viridiplantae</taxon>
        <taxon>Streptophyta</taxon>
        <taxon>Embryophyta</taxon>
        <taxon>Tracheophyta</taxon>
        <taxon>Spermatophyta</taxon>
        <taxon>Magnoliopsida</taxon>
        <taxon>Liliopsida</taxon>
        <taxon>Poales</taxon>
        <taxon>Poaceae</taxon>
        <taxon>BOP clade</taxon>
        <taxon>Oryzoideae</taxon>
        <taxon>Oryzeae</taxon>
        <taxon>Oryzinae</taxon>
        <taxon>Oryza</taxon>
    </lineage>
</organism>
<proteinExistence type="predicted"/>
<accession>A0A0E0AP22</accession>
<evidence type="ECO:0000313" key="1">
    <source>
        <dbReference type="EnsemblPlants" id="OGLUM07G25790.1"/>
    </source>
</evidence>
<dbReference type="EnsemblPlants" id="OGLUM07G25790.1">
    <property type="protein sequence ID" value="OGLUM07G25790.1"/>
    <property type="gene ID" value="OGLUM07G25790"/>
</dbReference>
<name>A0A0E0AP22_9ORYZ</name>
<dbReference type="Proteomes" id="UP000026961">
    <property type="component" value="Chromosome 7"/>
</dbReference>
<keyword evidence="2" id="KW-1185">Reference proteome</keyword>
<evidence type="ECO:0000313" key="2">
    <source>
        <dbReference type="Proteomes" id="UP000026961"/>
    </source>
</evidence>
<reference evidence="1" key="1">
    <citation type="submission" date="2015-04" db="UniProtKB">
        <authorList>
            <consortium name="EnsemblPlants"/>
        </authorList>
    </citation>
    <scope>IDENTIFICATION</scope>
</reference>
<dbReference type="Gramene" id="OGLUM07G25790.1">
    <property type="protein sequence ID" value="OGLUM07G25790.1"/>
    <property type="gene ID" value="OGLUM07G25790"/>
</dbReference>
<reference evidence="1" key="2">
    <citation type="submission" date="2018-05" db="EMBL/GenBank/DDBJ databases">
        <title>OgluRS3 (Oryza glumaepatula Reference Sequence Version 3).</title>
        <authorList>
            <person name="Zhang J."/>
            <person name="Kudrna D."/>
            <person name="Lee S."/>
            <person name="Talag J."/>
            <person name="Welchert J."/>
            <person name="Wing R.A."/>
        </authorList>
    </citation>
    <scope>NUCLEOTIDE SEQUENCE [LARGE SCALE GENOMIC DNA]</scope>
</reference>
<protein>
    <submittedName>
        <fullName evidence="1">Uncharacterized protein</fullName>
    </submittedName>
</protein>
<dbReference type="AlphaFoldDB" id="A0A0E0AP22"/>
<sequence length="53" mass="5930">MERLISQLPLFTLASSLAALPKLSRARCRHPLLLRAVSGEEVLLKQLQFITIS</sequence>